<evidence type="ECO:0000313" key="6">
    <source>
        <dbReference type="EMBL" id="KAK1430982.1"/>
    </source>
</evidence>
<dbReference type="GO" id="GO:0003677">
    <property type="term" value="F:DNA binding"/>
    <property type="evidence" value="ECO:0007669"/>
    <property type="project" value="UniProtKB-KW"/>
</dbReference>
<keyword evidence="2" id="KW-0805">Transcription regulation</keyword>
<evidence type="ECO:0000256" key="3">
    <source>
        <dbReference type="ARBA" id="ARBA00023125"/>
    </source>
</evidence>
<evidence type="ECO:0000256" key="2">
    <source>
        <dbReference type="ARBA" id="ARBA00023015"/>
    </source>
</evidence>
<dbReference type="Gene3D" id="2.40.330.10">
    <property type="entry name" value="DNA-binding pseudobarrel domain"/>
    <property type="match status" value="1"/>
</dbReference>
<comment type="subcellular location">
    <subcellularLocation>
        <location evidence="1">Nucleus</location>
    </subcellularLocation>
</comment>
<reference evidence="6" key="1">
    <citation type="journal article" date="2023" name="bioRxiv">
        <title>Improved chromosome-level genome assembly for marigold (Tagetes erecta).</title>
        <authorList>
            <person name="Jiang F."/>
            <person name="Yuan L."/>
            <person name="Wang S."/>
            <person name="Wang H."/>
            <person name="Xu D."/>
            <person name="Wang A."/>
            <person name="Fan W."/>
        </authorList>
    </citation>
    <scope>NUCLEOTIDE SEQUENCE</scope>
    <source>
        <strain evidence="6">WSJ</strain>
        <tissue evidence="6">Leaf</tissue>
    </source>
</reference>
<dbReference type="AlphaFoldDB" id="A0AAD8P3S9"/>
<accession>A0AAD8P3S9</accession>
<dbReference type="GO" id="GO:0005634">
    <property type="term" value="C:nucleus"/>
    <property type="evidence" value="ECO:0007669"/>
    <property type="project" value="UniProtKB-SubCell"/>
</dbReference>
<name>A0AAD8P3S9_TARER</name>
<dbReference type="PANTHER" id="PTHR46245:SF2">
    <property type="entry name" value="B3 DOMAIN-CONTAINING TRANSCRIPTION REPRESSOR VAL2"/>
    <property type="match status" value="1"/>
</dbReference>
<keyword evidence="7" id="KW-1185">Reference proteome</keyword>
<organism evidence="6 7">
    <name type="scientific">Tagetes erecta</name>
    <name type="common">African marigold</name>
    <dbReference type="NCBI Taxonomy" id="13708"/>
    <lineage>
        <taxon>Eukaryota</taxon>
        <taxon>Viridiplantae</taxon>
        <taxon>Streptophyta</taxon>
        <taxon>Embryophyta</taxon>
        <taxon>Tracheophyta</taxon>
        <taxon>Spermatophyta</taxon>
        <taxon>Magnoliopsida</taxon>
        <taxon>eudicotyledons</taxon>
        <taxon>Gunneridae</taxon>
        <taxon>Pentapetalae</taxon>
        <taxon>asterids</taxon>
        <taxon>campanulids</taxon>
        <taxon>Asterales</taxon>
        <taxon>Asteraceae</taxon>
        <taxon>Asteroideae</taxon>
        <taxon>Heliantheae alliance</taxon>
        <taxon>Tageteae</taxon>
        <taxon>Tagetes</taxon>
    </lineage>
</organism>
<comment type="caution">
    <text evidence="6">The sequence shown here is derived from an EMBL/GenBank/DDBJ whole genome shotgun (WGS) entry which is preliminary data.</text>
</comment>
<dbReference type="SUPFAM" id="SSF101936">
    <property type="entry name" value="DNA-binding pseudobarrel domain"/>
    <property type="match status" value="1"/>
</dbReference>
<proteinExistence type="predicted"/>
<keyword evidence="4" id="KW-0804">Transcription</keyword>
<dbReference type="InterPro" id="IPR015300">
    <property type="entry name" value="DNA-bd_pseudobarrel_sf"/>
</dbReference>
<dbReference type="PANTHER" id="PTHR46245">
    <property type="entry name" value="B3 DOMAIN-CONTAINING PROTEIN OS07G0563300"/>
    <property type="match status" value="1"/>
</dbReference>
<sequence length="200" mass="23048">MASSSPVNFALPMNICNYCYSSSEHLINAWRSNSGYAQLCSSCYSIYEEGLFCETFHSDEDGWRDCKSCRKVFFPRVSRGKSIALQVLDTDGTEWNLLYKCWYYRKNTVFLLQGLTDFFKSKNWQAGDTVAFYRREVDKKIIIELKKTSTLTLPSSPHQIAFIFMINSRAEYFAGMNICMVSSWLLQLKSSVIVSVIETK</sequence>
<keyword evidence="3" id="KW-0238">DNA-binding</keyword>
<evidence type="ECO:0000256" key="1">
    <source>
        <dbReference type="ARBA" id="ARBA00004123"/>
    </source>
</evidence>
<dbReference type="Proteomes" id="UP001229421">
    <property type="component" value="Unassembled WGS sequence"/>
</dbReference>
<protein>
    <recommendedName>
        <fullName evidence="8">TF-B3 domain-containing protein</fullName>
    </recommendedName>
</protein>
<gene>
    <name evidence="6" type="ORF">QVD17_14143</name>
</gene>
<keyword evidence="5" id="KW-0539">Nucleus</keyword>
<evidence type="ECO:0008006" key="8">
    <source>
        <dbReference type="Google" id="ProtNLM"/>
    </source>
</evidence>
<evidence type="ECO:0000256" key="4">
    <source>
        <dbReference type="ARBA" id="ARBA00023163"/>
    </source>
</evidence>
<evidence type="ECO:0000313" key="7">
    <source>
        <dbReference type="Proteomes" id="UP001229421"/>
    </source>
</evidence>
<evidence type="ECO:0000256" key="5">
    <source>
        <dbReference type="ARBA" id="ARBA00023242"/>
    </source>
</evidence>
<dbReference type="EMBL" id="JAUHHV010000003">
    <property type="protein sequence ID" value="KAK1430982.1"/>
    <property type="molecule type" value="Genomic_DNA"/>
</dbReference>